<evidence type="ECO:0000256" key="4">
    <source>
        <dbReference type="ARBA" id="ARBA00022679"/>
    </source>
</evidence>
<organism evidence="9 10">
    <name type="scientific">Sulfitobacter brevis</name>
    <dbReference type="NCBI Taxonomy" id="74348"/>
    <lineage>
        <taxon>Bacteria</taxon>
        <taxon>Pseudomonadati</taxon>
        <taxon>Pseudomonadota</taxon>
        <taxon>Alphaproteobacteria</taxon>
        <taxon>Rhodobacterales</taxon>
        <taxon>Roseobacteraceae</taxon>
        <taxon>Sulfitobacter</taxon>
    </lineage>
</organism>
<dbReference type="Proteomes" id="UP000198977">
    <property type="component" value="Unassembled WGS sequence"/>
</dbReference>
<dbReference type="InterPro" id="IPR036890">
    <property type="entry name" value="HATPase_C_sf"/>
</dbReference>
<evidence type="ECO:0000256" key="6">
    <source>
        <dbReference type="ARBA" id="ARBA00022777"/>
    </source>
</evidence>
<evidence type="ECO:0000256" key="7">
    <source>
        <dbReference type="ARBA" id="ARBA00022840"/>
    </source>
</evidence>
<dbReference type="SUPFAM" id="SSF55785">
    <property type="entry name" value="PYP-like sensor domain (PAS domain)"/>
    <property type="match status" value="1"/>
</dbReference>
<dbReference type="InterPro" id="IPR029016">
    <property type="entry name" value="GAF-like_dom_sf"/>
</dbReference>
<evidence type="ECO:0000259" key="8">
    <source>
        <dbReference type="PROSITE" id="PS50112"/>
    </source>
</evidence>
<evidence type="ECO:0000256" key="1">
    <source>
        <dbReference type="ARBA" id="ARBA00000085"/>
    </source>
</evidence>
<evidence type="ECO:0000256" key="5">
    <source>
        <dbReference type="ARBA" id="ARBA00022741"/>
    </source>
</evidence>
<keyword evidence="6" id="KW-0418">Kinase</keyword>
<dbReference type="Pfam" id="PF13185">
    <property type="entry name" value="GAF_2"/>
    <property type="match status" value="1"/>
</dbReference>
<dbReference type="InterPro" id="IPR011102">
    <property type="entry name" value="Sig_transdc_His_kinase_HWE"/>
</dbReference>
<keyword evidence="3" id="KW-0597">Phosphoprotein</keyword>
<dbReference type="NCBIfam" id="TIGR00229">
    <property type="entry name" value="sensory_box"/>
    <property type="match status" value="1"/>
</dbReference>
<dbReference type="EMBL" id="FOMW01000041">
    <property type="protein sequence ID" value="SFF25869.1"/>
    <property type="molecule type" value="Genomic_DNA"/>
</dbReference>
<evidence type="ECO:0000256" key="3">
    <source>
        <dbReference type="ARBA" id="ARBA00022553"/>
    </source>
</evidence>
<dbReference type="GO" id="GO:0006355">
    <property type="term" value="P:regulation of DNA-templated transcription"/>
    <property type="evidence" value="ECO:0007669"/>
    <property type="project" value="InterPro"/>
</dbReference>
<dbReference type="SUPFAM" id="SSF55874">
    <property type="entry name" value="ATPase domain of HSP90 chaperone/DNA topoisomerase II/histidine kinase"/>
    <property type="match status" value="1"/>
</dbReference>
<dbReference type="Pfam" id="PF00989">
    <property type="entry name" value="PAS"/>
    <property type="match status" value="1"/>
</dbReference>
<accession>A0A1I2H8U0</accession>
<dbReference type="Gene3D" id="3.30.450.40">
    <property type="match status" value="1"/>
</dbReference>
<dbReference type="PROSITE" id="PS50112">
    <property type="entry name" value="PAS"/>
    <property type="match status" value="1"/>
</dbReference>
<dbReference type="GO" id="GO:0004673">
    <property type="term" value="F:protein histidine kinase activity"/>
    <property type="evidence" value="ECO:0007669"/>
    <property type="project" value="UniProtKB-EC"/>
</dbReference>
<dbReference type="PANTHER" id="PTHR41523">
    <property type="entry name" value="TWO-COMPONENT SYSTEM SENSOR PROTEIN"/>
    <property type="match status" value="1"/>
</dbReference>
<dbReference type="InterPro" id="IPR003018">
    <property type="entry name" value="GAF"/>
</dbReference>
<proteinExistence type="predicted"/>
<gene>
    <name evidence="9" type="ORF">SAMN04488523_1412</name>
</gene>
<dbReference type="EC" id="2.7.13.3" evidence="2"/>
<reference evidence="9 10" key="1">
    <citation type="submission" date="2016-10" db="EMBL/GenBank/DDBJ databases">
        <authorList>
            <person name="de Groot N.N."/>
        </authorList>
    </citation>
    <scope>NUCLEOTIDE SEQUENCE [LARGE SCALE GENOMIC DNA]</scope>
    <source>
        <strain evidence="9 10">DSM 11443</strain>
    </source>
</reference>
<dbReference type="InterPro" id="IPR035965">
    <property type="entry name" value="PAS-like_dom_sf"/>
</dbReference>
<evidence type="ECO:0000313" key="9">
    <source>
        <dbReference type="EMBL" id="SFF25869.1"/>
    </source>
</evidence>
<evidence type="ECO:0000256" key="2">
    <source>
        <dbReference type="ARBA" id="ARBA00012438"/>
    </source>
</evidence>
<comment type="catalytic activity">
    <reaction evidence="1">
        <text>ATP + protein L-histidine = ADP + protein N-phospho-L-histidine.</text>
        <dbReference type="EC" id="2.7.13.3"/>
    </reaction>
</comment>
<dbReference type="AlphaFoldDB" id="A0A1I2H8U0"/>
<dbReference type="GO" id="GO:0005524">
    <property type="term" value="F:ATP binding"/>
    <property type="evidence" value="ECO:0007669"/>
    <property type="project" value="UniProtKB-KW"/>
</dbReference>
<feature type="domain" description="PAS" evidence="8">
    <location>
        <begin position="1"/>
        <end position="58"/>
    </location>
</feature>
<dbReference type="InterPro" id="IPR013767">
    <property type="entry name" value="PAS_fold"/>
</dbReference>
<dbReference type="Pfam" id="PF07536">
    <property type="entry name" value="HWE_HK"/>
    <property type="match status" value="1"/>
</dbReference>
<dbReference type="Gene3D" id="3.30.565.10">
    <property type="entry name" value="Histidine kinase-like ATPase, C-terminal domain"/>
    <property type="match status" value="1"/>
</dbReference>
<dbReference type="STRING" id="74348.SAMN04488523_1412"/>
<dbReference type="OrthoDB" id="9816309at2"/>
<sequence>MDHLKSLFDRSLDAVVGMDAEGHVSAWNSAAEEIFGWSQAVAIGSSMAELIVPPQHREGHTRGLAHYNRTGVGPVLEQRIRISAIHRDGTEFPVELSIFPMNEQDREPMFYAFIRSLRAEERFNREQNLRAREAEAVMAIGQKLIEDASLEEFTLFCLDQVCQIAELDAAHLFVKRGTGSDQTLVPSGIWHLRDDSFRPVIEETAGLNFILGEGLPGRAWRTGELESLDCLASDLAFVRRKSFAGVGLTRGVALPIQHGGEVHAVLEFFGTEKSRLDPEILRMLKTVGNQIGAAIRSKVERENREMLRQEMVHRVGNSLSVLSAIYRSCSRNAASKEELDGAFLGRLDTMGRSNRMAIIEAESGVPLRDLIVSSIEILPDQEEIQIEAPSIMIPSASVLPLSLVFNELATNALKYGALGIGSKLEIRVRIDPSSDEISIEWCELRDQHLDQAPSHSERIGFGSQLVQAMVEVRLCGTFERQIDEAGFHFTMRLPRAQLISPKAEATASNVR</sequence>
<dbReference type="RefSeq" id="WP_093925598.1">
    <property type="nucleotide sequence ID" value="NZ_FOMW01000041.1"/>
</dbReference>
<protein>
    <recommendedName>
        <fullName evidence="2">histidine kinase</fullName>
        <ecNumber evidence="2">2.7.13.3</ecNumber>
    </recommendedName>
</protein>
<name>A0A1I2H8U0_9RHOB</name>
<keyword evidence="7" id="KW-0067">ATP-binding</keyword>
<keyword evidence="4" id="KW-0808">Transferase</keyword>
<dbReference type="InterPro" id="IPR000014">
    <property type="entry name" value="PAS"/>
</dbReference>
<dbReference type="Gene3D" id="3.30.450.20">
    <property type="entry name" value="PAS domain"/>
    <property type="match status" value="1"/>
</dbReference>
<dbReference type="PANTHER" id="PTHR41523:SF8">
    <property type="entry name" value="ETHYLENE RESPONSE SENSOR PROTEIN"/>
    <property type="match status" value="1"/>
</dbReference>
<evidence type="ECO:0000313" key="10">
    <source>
        <dbReference type="Proteomes" id="UP000198977"/>
    </source>
</evidence>
<keyword evidence="10" id="KW-1185">Reference proteome</keyword>
<keyword evidence="5" id="KW-0547">Nucleotide-binding</keyword>
<dbReference type="SMART" id="SM00091">
    <property type="entry name" value="PAS"/>
    <property type="match status" value="1"/>
</dbReference>
<dbReference type="SUPFAM" id="SSF55781">
    <property type="entry name" value="GAF domain-like"/>
    <property type="match status" value="1"/>
</dbReference>
<dbReference type="SMART" id="SM00911">
    <property type="entry name" value="HWE_HK"/>
    <property type="match status" value="1"/>
</dbReference>
<dbReference type="CDD" id="cd00130">
    <property type="entry name" value="PAS"/>
    <property type="match status" value="1"/>
</dbReference>